<dbReference type="eggNOG" id="ENOG502SSVT">
    <property type="taxonomic scope" value="Eukaryota"/>
</dbReference>
<keyword evidence="2" id="KW-0812">Transmembrane</keyword>
<evidence type="ECO:0000313" key="4">
    <source>
        <dbReference type="EMBL" id="ETS79773.1"/>
    </source>
</evidence>
<accession>W3X0Y4</accession>
<dbReference type="Proteomes" id="UP000030651">
    <property type="component" value="Unassembled WGS sequence"/>
</dbReference>
<gene>
    <name evidence="4" type="ORF">PFICI_09626</name>
</gene>
<feature type="signal peptide" evidence="3">
    <location>
        <begin position="1"/>
        <end position="20"/>
    </location>
</feature>
<evidence type="ECO:0008006" key="6">
    <source>
        <dbReference type="Google" id="ProtNLM"/>
    </source>
</evidence>
<evidence type="ECO:0000313" key="5">
    <source>
        <dbReference type="Proteomes" id="UP000030651"/>
    </source>
</evidence>
<keyword evidence="5" id="KW-1185">Reference proteome</keyword>
<keyword evidence="3" id="KW-0732">Signal</keyword>
<keyword evidence="2" id="KW-1133">Transmembrane helix</keyword>
<evidence type="ECO:0000256" key="3">
    <source>
        <dbReference type="SAM" id="SignalP"/>
    </source>
</evidence>
<name>W3X0Y4_PESFW</name>
<feature type="region of interest" description="Disordered" evidence="1">
    <location>
        <begin position="423"/>
        <end position="476"/>
    </location>
</feature>
<evidence type="ECO:0000256" key="2">
    <source>
        <dbReference type="SAM" id="Phobius"/>
    </source>
</evidence>
<dbReference type="OrthoDB" id="5426678at2759"/>
<organism evidence="4 5">
    <name type="scientific">Pestalotiopsis fici (strain W106-1 / CGMCC3.15140)</name>
    <dbReference type="NCBI Taxonomy" id="1229662"/>
    <lineage>
        <taxon>Eukaryota</taxon>
        <taxon>Fungi</taxon>
        <taxon>Dikarya</taxon>
        <taxon>Ascomycota</taxon>
        <taxon>Pezizomycotina</taxon>
        <taxon>Sordariomycetes</taxon>
        <taxon>Xylariomycetidae</taxon>
        <taxon>Amphisphaeriales</taxon>
        <taxon>Sporocadaceae</taxon>
        <taxon>Pestalotiopsis</taxon>
    </lineage>
</organism>
<dbReference type="AlphaFoldDB" id="W3X0Y4"/>
<evidence type="ECO:0000256" key="1">
    <source>
        <dbReference type="SAM" id="MobiDB-lite"/>
    </source>
</evidence>
<reference evidence="5" key="1">
    <citation type="journal article" date="2015" name="BMC Genomics">
        <title>Genomic and transcriptomic analysis of the endophytic fungus Pestalotiopsis fici reveals its lifestyle and high potential for synthesis of natural products.</title>
        <authorList>
            <person name="Wang X."/>
            <person name="Zhang X."/>
            <person name="Liu L."/>
            <person name="Xiang M."/>
            <person name="Wang W."/>
            <person name="Sun X."/>
            <person name="Che Y."/>
            <person name="Guo L."/>
            <person name="Liu G."/>
            <person name="Guo L."/>
            <person name="Wang C."/>
            <person name="Yin W.B."/>
            <person name="Stadler M."/>
            <person name="Zhang X."/>
            <person name="Liu X."/>
        </authorList>
    </citation>
    <scope>NUCLEOTIDE SEQUENCE [LARGE SCALE GENOMIC DNA]</scope>
    <source>
        <strain evidence="5">W106-1 / CGMCC3.15140</strain>
    </source>
</reference>
<feature type="chain" id="PRO_5004835644" description="LPXTG-domain-containing protein" evidence="3">
    <location>
        <begin position="21"/>
        <end position="528"/>
    </location>
</feature>
<dbReference type="EMBL" id="KI912114">
    <property type="protein sequence ID" value="ETS79773.1"/>
    <property type="molecule type" value="Genomic_DNA"/>
</dbReference>
<feature type="compositionally biased region" description="Pro residues" evidence="1">
    <location>
        <begin position="459"/>
        <end position="471"/>
    </location>
</feature>
<feature type="region of interest" description="Disordered" evidence="1">
    <location>
        <begin position="360"/>
        <end position="380"/>
    </location>
</feature>
<sequence>MAVLWALCLWFCVALPSVLGLQVTPGSGCAAVCLDNPESDALDSASSSTNASDITCSDSDYTESSKGIKFKNCIDCLQTSRAVSNDESDTRWFIYNVQYSVDVCLFGYPNTTRTISSPCNINYACQPLKTALETGILDPSKDSEFEYCDADGGHFNGTAVDACTQCLQASDDQQYLANFMTALRAGCKQRPQPGALIGLSDSLFTKNLVNITAPPSNDTATGDGDSTATLMTTGAIVGIAVGAALLFLGGTALFWVYHRKQKRLYDSNVVYKYDPREGSASVTPPLKWPSASIDSKPGSVLSQYELRTQATLRTGNDHPDFDEEVPIQRANYHFDPNQSSRGPGSALPVHPAYVPRAMSRTGARELSPEPPFSLTSNPRDNYTSSIHLVASREVEVSSIGPRTMVPASLAPSRLGTRAAVEPTYTGSYNTSRPPPPPGPPQSILSRGIPPRRGSNQPLLPGPPPPPPPPTIRAPKLTLPSVPRLRGAKKYQPPQIIVELATPVSGPGESVPIGIEISHPLTEHGQRFA</sequence>
<keyword evidence="2" id="KW-0472">Membrane</keyword>
<dbReference type="OMA" id="GETDAKW"/>
<dbReference type="GeneID" id="19274639"/>
<proteinExistence type="predicted"/>
<dbReference type="HOGENOM" id="CLU_031222_3_1_1"/>
<dbReference type="KEGG" id="pfy:PFICI_09626"/>
<feature type="transmembrane region" description="Helical" evidence="2">
    <location>
        <begin position="235"/>
        <end position="257"/>
    </location>
</feature>
<protein>
    <recommendedName>
        <fullName evidence="6">LPXTG-domain-containing protein</fullName>
    </recommendedName>
</protein>
<dbReference type="InParanoid" id="W3X0Y4"/>
<dbReference type="RefSeq" id="XP_007836398.1">
    <property type="nucleotide sequence ID" value="XM_007838207.1"/>
</dbReference>